<organism evidence="1 2">
    <name type="scientific">Heyndrickxia acidicola</name>
    <dbReference type="NCBI Taxonomy" id="209389"/>
    <lineage>
        <taxon>Bacteria</taxon>
        <taxon>Bacillati</taxon>
        <taxon>Bacillota</taxon>
        <taxon>Bacilli</taxon>
        <taxon>Bacillales</taxon>
        <taxon>Bacillaceae</taxon>
        <taxon>Heyndrickxia</taxon>
    </lineage>
</organism>
<reference evidence="1 2" key="1">
    <citation type="submission" date="2023-03" db="EMBL/GenBank/DDBJ databases">
        <title>Bacillus Genome Sequencing.</title>
        <authorList>
            <person name="Dunlap C."/>
        </authorList>
    </citation>
    <scope>NUCLEOTIDE SEQUENCE [LARGE SCALE GENOMIC DNA]</scope>
    <source>
        <strain evidence="1 2">B-23453</strain>
    </source>
</reference>
<sequence length="151" mass="16456">MQTNEKITVSIPVPSQWGIHATISGRPFISGTFIINSITDNKVSGTINFRGIPIPINGDWDETSKQIHFDSPYAAFIGLLTVFDDASISIRHLVFRGLLRMNPHSLHAGESGSWIATTQTNLTGPPIKSDLLPPVGVFLTSNFLHGNGSRF</sequence>
<protein>
    <submittedName>
        <fullName evidence="1">Uncharacterized protein</fullName>
    </submittedName>
</protein>
<gene>
    <name evidence="1" type="ORF">P4T90_09230</name>
</gene>
<evidence type="ECO:0000313" key="2">
    <source>
        <dbReference type="Proteomes" id="UP001341444"/>
    </source>
</evidence>
<dbReference type="EMBL" id="JARMAB010000012">
    <property type="protein sequence ID" value="MED1203261.1"/>
    <property type="molecule type" value="Genomic_DNA"/>
</dbReference>
<dbReference type="Proteomes" id="UP001341444">
    <property type="component" value="Unassembled WGS sequence"/>
</dbReference>
<keyword evidence="2" id="KW-1185">Reference proteome</keyword>
<proteinExistence type="predicted"/>
<comment type="caution">
    <text evidence="1">The sequence shown here is derived from an EMBL/GenBank/DDBJ whole genome shotgun (WGS) entry which is preliminary data.</text>
</comment>
<accession>A0ABU6MF19</accession>
<dbReference type="RefSeq" id="WP_066269195.1">
    <property type="nucleotide sequence ID" value="NZ_JARMAB010000012.1"/>
</dbReference>
<name>A0ABU6MF19_9BACI</name>
<evidence type="ECO:0000313" key="1">
    <source>
        <dbReference type="EMBL" id="MED1203261.1"/>
    </source>
</evidence>